<protein>
    <recommendedName>
        <fullName evidence="3">DUF4283 domain-containing protein</fullName>
    </recommendedName>
</protein>
<dbReference type="PANTHER" id="PTHR33116:SF76">
    <property type="entry name" value="DUF4283 DOMAIN-CONTAINING PROTEIN"/>
    <property type="match status" value="1"/>
</dbReference>
<name>A0AAW2WUE7_9LAMI</name>
<gene>
    <name evidence="2" type="ORF">Slati_2225000</name>
</gene>
<proteinExistence type="predicted"/>
<sequence length="523" mass="59125">MADDDLKDGALVVDNIATAFNNSSRRTLSYIPPLMQNGEVVVRPSMDVIRDSSRRWNTTAVGYFLGRRPYFRQLNSFVRSLWPGVRDVTATSNGFFFFQFKVTTAMEEVPVWIRLRHLPVELWTNEGLSIVASGIGRPLYRMLLLAHAPDWTSLVYALCWMLARNSLNMWSLWSEQRWRRSGIQGGRRKSVKERKPVAVGTVPPRPPVGVARTEEHKEHAAVDSCGDKEVTGASKGKEIVLFNTFDPYGMSGPEPERPSGSSQRTGYLSGIVIFGILETRVTLPNATRVQQNVLSRWKWFTDYTGPGNRIWVAWDDEYIDIDILDFDVNYGQLLVFCLAQGIDGEPWLVGGDFNAVVDMSEVCGHLGDIRRVMEEFRDCIAHTRLIALPQKSHLIVPKSAHDTRADLLQILGFEEGTLPLRYLGLPLISSRLTLLDCKPLLQKIDNRIAGWEGIQLSFAGRLQLIKSVLMTLEVYWGMAFILPKGILREVEKRLCSFLWKGTSNSGYPKMAWDLVCRPTDEGD</sequence>
<dbReference type="PANTHER" id="PTHR33116">
    <property type="entry name" value="REVERSE TRANSCRIPTASE ZINC-BINDING DOMAIN-CONTAINING PROTEIN-RELATED-RELATED"/>
    <property type="match status" value="1"/>
</dbReference>
<dbReference type="EMBL" id="JACGWN010000007">
    <property type="protein sequence ID" value="KAL0445023.1"/>
    <property type="molecule type" value="Genomic_DNA"/>
</dbReference>
<dbReference type="AlphaFoldDB" id="A0AAW2WUE7"/>
<feature type="region of interest" description="Disordered" evidence="1">
    <location>
        <begin position="184"/>
        <end position="209"/>
    </location>
</feature>
<evidence type="ECO:0000256" key="1">
    <source>
        <dbReference type="SAM" id="MobiDB-lite"/>
    </source>
</evidence>
<organism evidence="2">
    <name type="scientific">Sesamum latifolium</name>
    <dbReference type="NCBI Taxonomy" id="2727402"/>
    <lineage>
        <taxon>Eukaryota</taxon>
        <taxon>Viridiplantae</taxon>
        <taxon>Streptophyta</taxon>
        <taxon>Embryophyta</taxon>
        <taxon>Tracheophyta</taxon>
        <taxon>Spermatophyta</taxon>
        <taxon>Magnoliopsida</taxon>
        <taxon>eudicotyledons</taxon>
        <taxon>Gunneridae</taxon>
        <taxon>Pentapetalae</taxon>
        <taxon>asterids</taxon>
        <taxon>lamiids</taxon>
        <taxon>Lamiales</taxon>
        <taxon>Pedaliaceae</taxon>
        <taxon>Sesamum</taxon>
    </lineage>
</organism>
<comment type="caution">
    <text evidence="2">The sequence shown here is derived from an EMBL/GenBank/DDBJ whole genome shotgun (WGS) entry which is preliminary data.</text>
</comment>
<evidence type="ECO:0000313" key="2">
    <source>
        <dbReference type="EMBL" id="KAL0445023.1"/>
    </source>
</evidence>
<accession>A0AAW2WUE7</accession>
<reference evidence="2" key="2">
    <citation type="journal article" date="2024" name="Plant">
        <title>Genomic evolution and insights into agronomic trait innovations of Sesamum species.</title>
        <authorList>
            <person name="Miao H."/>
            <person name="Wang L."/>
            <person name="Qu L."/>
            <person name="Liu H."/>
            <person name="Sun Y."/>
            <person name="Le M."/>
            <person name="Wang Q."/>
            <person name="Wei S."/>
            <person name="Zheng Y."/>
            <person name="Lin W."/>
            <person name="Duan Y."/>
            <person name="Cao H."/>
            <person name="Xiong S."/>
            <person name="Wang X."/>
            <person name="Wei L."/>
            <person name="Li C."/>
            <person name="Ma Q."/>
            <person name="Ju M."/>
            <person name="Zhao R."/>
            <person name="Li G."/>
            <person name="Mu C."/>
            <person name="Tian Q."/>
            <person name="Mei H."/>
            <person name="Zhang T."/>
            <person name="Gao T."/>
            <person name="Zhang H."/>
        </authorList>
    </citation>
    <scope>NUCLEOTIDE SEQUENCE</scope>
    <source>
        <strain evidence="2">KEN1</strain>
    </source>
</reference>
<reference evidence="2" key="1">
    <citation type="submission" date="2020-06" db="EMBL/GenBank/DDBJ databases">
        <authorList>
            <person name="Li T."/>
            <person name="Hu X."/>
            <person name="Zhang T."/>
            <person name="Song X."/>
            <person name="Zhang H."/>
            <person name="Dai N."/>
            <person name="Sheng W."/>
            <person name="Hou X."/>
            <person name="Wei L."/>
        </authorList>
    </citation>
    <scope>NUCLEOTIDE SEQUENCE</scope>
    <source>
        <strain evidence="2">KEN1</strain>
        <tissue evidence="2">Leaf</tissue>
    </source>
</reference>
<evidence type="ECO:0008006" key="3">
    <source>
        <dbReference type="Google" id="ProtNLM"/>
    </source>
</evidence>